<comment type="caution">
    <text evidence="3">The sequence shown here is derived from an EMBL/GenBank/DDBJ whole genome shotgun (WGS) entry which is preliminary data.</text>
</comment>
<evidence type="ECO:0000256" key="1">
    <source>
        <dbReference type="SAM" id="SignalP"/>
    </source>
</evidence>
<dbReference type="AlphaFoldDB" id="A0A367GVT3"/>
<keyword evidence="1" id="KW-0732">Signal</keyword>
<dbReference type="EMBL" id="QGDC01000001">
    <property type="protein sequence ID" value="RCH56783.1"/>
    <property type="molecule type" value="Genomic_DNA"/>
</dbReference>
<gene>
    <name evidence="3" type="ORF">DJ568_02700</name>
</gene>
<dbReference type="Pfam" id="PF13568">
    <property type="entry name" value="OMP_b-brl_2"/>
    <property type="match status" value="1"/>
</dbReference>
<feature type="domain" description="Outer membrane protein beta-barrel" evidence="2">
    <location>
        <begin position="21"/>
        <end position="169"/>
    </location>
</feature>
<reference evidence="3 4" key="1">
    <citation type="submission" date="2018-05" db="EMBL/GenBank/DDBJ databases">
        <title>Mucilaginibacter hurinus sp. nov., isolated from briquette warehouse soil.</title>
        <authorList>
            <person name="Choi L."/>
        </authorList>
    </citation>
    <scope>NUCLEOTIDE SEQUENCE [LARGE SCALE GENOMIC DNA]</scope>
    <source>
        <strain evidence="3 4">ZR32</strain>
    </source>
</reference>
<feature type="signal peptide" evidence="1">
    <location>
        <begin position="1"/>
        <end position="20"/>
    </location>
</feature>
<name>A0A367GVT3_9SPHI</name>
<evidence type="ECO:0000313" key="4">
    <source>
        <dbReference type="Proteomes" id="UP000253209"/>
    </source>
</evidence>
<keyword evidence="4" id="KW-1185">Reference proteome</keyword>
<organism evidence="3 4">
    <name type="scientific">Mucilaginibacter hurinus</name>
    <dbReference type="NCBI Taxonomy" id="2201324"/>
    <lineage>
        <taxon>Bacteria</taxon>
        <taxon>Pseudomonadati</taxon>
        <taxon>Bacteroidota</taxon>
        <taxon>Sphingobacteriia</taxon>
        <taxon>Sphingobacteriales</taxon>
        <taxon>Sphingobacteriaceae</taxon>
        <taxon>Mucilaginibacter</taxon>
    </lineage>
</organism>
<dbReference type="InterPro" id="IPR011250">
    <property type="entry name" value="OMP/PagP_B-barrel"/>
</dbReference>
<evidence type="ECO:0000313" key="3">
    <source>
        <dbReference type="EMBL" id="RCH56783.1"/>
    </source>
</evidence>
<dbReference type="RefSeq" id="WP_114003680.1">
    <property type="nucleotide sequence ID" value="NZ_QGDC01000001.1"/>
</dbReference>
<proteinExistence type="predicted"/>
<evidence type="ECO:0000259" key="2">
    <source>
        <dbReference type="Pfam" id="PF13568"/>
    </source>
</evidence>
<dbReference type="SUPFAM" id="SSF56925">
    <property type="entry name" value="OMPA-like"/>
    <property type="match status" value="1"/>
</dbReference>
<accession>A0A367GVT3</accession>
<dbReference type="InterPro" id="IPR025665">
    <property type="entry name" value="Beta-barrel_OMP_2"/>
</dbReference>
<feature type="chain" id="PRO_5016851363" evidence="1">
    <location>
        <begin position="21"/>
        <end position="188"/>
    </location>
</feature>
<sequence length="188" mass="19951">MKKLLLCVALLTAGVFSAKAQFTVGAKAGLAFSKINADDVSSSSVTGYQVGAFARVGSNWFVQPELYLGSSGGKIEADNNTFNGKVKFTTLNVPLLLGKSFGNEDFNVHVVGGPIYSFILDDSKSFGGNLESGFDNYKSSALGYQVGAGVDVGKITVGLRYEGGLTKISDSFDQKQNLWSLSVGFRFL</sequence>
<dbReference type="OrthoDB" id="753334at2"/>
<dbReference type="Proteomes" id="UP000253209">
    <property type="component" value="Unassembled WGS sequence"/>
</dbReference>
<protein>
    <submittedName>
        <fullName evidence="3">PorT family protein</fullName>
    </submittedName>
</protein>